<dbReference type="GO" id="GO:0003677">
    <property type="term" value="F:DNA binding"/>
    <property type="evidence" value="ECO:0007669"/>
    <property type="project" value="UniProtKB-KW"/>
</dbReference>
<dbReference type="KEGG" id="nar:Saro_1238"/>
<evidence type="ECO:0000256" key="1">
    <source>
        <dbReference type="ARBA" id="ARBA00023015"/>
    </source>
</evidence>
<dbReference type="InterPro" id="IPR036388">
    <property type="entry name" value="WH-like_DNA-bd_sf"/>
</dbReference>
<dbReference type="GO" id="GO:0016987">
    <property type="term" value="F:sigma factor activity"/>
    <property type="evidence" value="ECO:0007669"/>
    <property type="project" value="InterPro"/>
</dbReference>
<dbReference type="GO" id="GO:0006352">
    <property type="term" value="P:DNA-templated transcription initiation"/>
    <property type="evidence" value="ECO:0007669"/>
    <property type="project" value="InterPro"/>
</dbReference>
<proteinExistence type="predicted"/>
<dbReference type="HOGENOM" id="CLU_1584791_0_0_5"/>
<dbReference type="Gene3D" id="1.10.10.10">
    <property type="entry name" value="Winged helix-like DNA-binding domain superfamily/Winged helix DNA-binding domain"/>
    <property type="match status" value="1"/>
</dbReference>
<keyword evidence="4" id="KW-0812">Transmembrane</keyword>
<organism evidence="6 7">
    <name type="scientific">Novosphingobium aromaticivorans (strain ATCC 700278 / DSM 12444 / CCUG 56034 / CIP 105152 / NBRC 16084 / F199)</name>
    <dbReference type="NCBI Taxonomy" id="279238"/>
    <lineage>
        <taxon>Bacteria</taxon>
        <taxon>Pseudomonadati</taxon>
        <taxon>Pseudomonadota</taxon>
        <taxon>Alphaproteobacteria</taxon>
        <taxon>Sphingomonadales</taxon>
        <taxon>Sphingomonadaceae</taxon>
        <taxon>Novosphingobium</taxon>
    </lineage>
</organism>
<name>Q2G8Z0_NOVAD</name>
<dbReference type="PANTHER" id="PTHR44688">
    <property type="entry name" value="DNA-BINDING TRANSCRIPTIONAL ACTIVATOR DEVR_DOSR"/>
    <property type="match status" value="1"/>
</dbReference>
<protein>
    <submittedName>
        <fullName evidence="6">Transcriptional regulator, LuxR family</fullName>
    </submittedName>
</protein>
<dbReference type="Pfam" id="PF08281">
    <property type="entry name" value="Sigma70_r4_2"/>
    <property type="match status" value="1"/>
</dbReference>
<evidence type="ECO:0000313" key="6">
    <source>
        <dbReference type="EMBL" id="ABD25683.1"/>
    </source>
</evidence>
<dbReference type="Proteomes" id="UP000009134">
    <property type="component" value="Chromosome"/>
</dbReference>
<keyword evidence="1" id="KW-0805">Transcription regulation</keyword>
<evidence type="ECO:0000256" key="2">
    <source>
        <dbReference type="ARBA" id="ARBA00023125"/>
    </source>
</evidence>
<feature type="domain" description="HTH luxR-type" evidence="5">
    <location>
        <begin position="8"/>
        <end position="76"/>
    </location>
</feature>
<accession>Q2G8Z0</accession>
<dbReference type="STRING" id="279238.Saro_1238"/>
<keyword evidence="7" id="KW-1185">Reference proteome</keyword>
<reference evidence="7" key="1">
    <citation type="submission" date="2006-01" db="EMBL/GenBank/DDBJ databases">
        <title>Complete sequence of Novosphingobium aromaticivorans DSM 12444.</title>
        <authorList>
            <consortium name="US DOE Joint Genome Institute"/>
            <person name="Copeland A."/>
            <person name="Lucas S."/>
            <person name="Lapidus A."/>
            <person name="Barry K."/>
            <person name="Detter J.C."/>
            <person name="Glavina T."/>
            <person name="Hammon N."/>
            <person name="Israni S."/>
            <person name="Pitluck S."/>
            <person name="Chain P."/>
            <person name="Malfatti S."/>
            <person name="Shin M."/>
            <person name="Vergez L."/>
            <person name="Schmutz J."/>
            <person name="Larimer F."/>
            <person name="Land M."/>
            <person name="Kyrpides N."/>
            <person name="Ivanova N."/>
            <person name="Fredrickson J."/>
            <person name="Balkwill D."/>
            <person name="Romine M.F."/>
            <person name="Richardson P."/>
        </authorList>
    </citation>
    <scope>NUCLEOTIDE SEQUENCE [LARGE SCALE GENOMIC DNA]</scope>
    <source>
        <strain evidence="7">ATCC 700278 / DSM 12444 / CCUG 56034 / CIP 105152 / NBRC 16084 / F199</strain>
    </source>
</reference>
<evidence type="ECO:0000256" key="3">
    <source>
        <dbReference type="ARBA" id="ARBA00023163"/>
    </source>
</evidence>
<evidence type="ECO:0000256" key="4">
    <source>
        <dbReference type="SAM" id="Phobius"/>
    </source>
</evidence>
<dbReference type="CDD" id="cd06170">
    <property type="entry name" value="LuxR_C_like"/>
    <property type="match status" value="1"/>
</dbReference>
<sequence length="167" mass="18475">MTVAVDEIENPLLSLTAKQREVLDLLIQHKTSKEISRQLGISPHTVDQRIMLARAKLGVATRGEVAQAYRRLVETYEQPVYGLSDLGFPPLPASQPYRDDTDVGPSSNTLPQGDEGLVRYRVLPEMFDGPYGTLMRLGYIAAVTVFLILIVLGGLTMFAQLSSMLDR</sequence>
<gene>
    <name evidence="6" type="ordered locus">Saro_1238</name>
</gene>
<dbReference type="InterPro" id="IPR013249">
    <property type="entry name" value="RNA_pol_sigma70_r4_t2"/>
</dbReference>
<dbReference type="EMBL" id="CP000248">
    <property type="protein sequence ID" value="ABD25683.1"/>
    <property type="molecule type" value="Genomic_DNA"/>
</dbReference>
<evidence type="ECO:0000313" key="7">
    <source>
        <dbReference type="Proteomes" id="UP000009134"/>
    </source>
</evidence>
<keyword evidence="4" id="KW-1133">Transmembrane helix</keyword>
<dbReference type="InterPro" id="IPR000792">
    <property type="entry name" value="Tscrpt_reg_LuxR_C"/>
</dbReference>
<keyword evidence="2" id="KW-0238">DNA-binding</keyword>
<dbReference type="AlphaFoldDB" id="Q2G8Z0"/>
<dbReference type="PANTHER" id="PTHR44688:SF16">
    <property type="entry name" value="DNA-BINDING TRANSCRIPTIONAL ACTIVATOR DEVR_DOSR"/>
    <property type="match status" value="1"/>
</dbReference>
<keyword evidence="4" id="KW-0472">Membrane</keyword>
<dbReference type="SUPFAM" id="SSF46894">
    <property type="entry name" value="C-terminal effector domain of the bipartite response regulators"/>
    <property type="match status" value="1"/>
</dbReference>
<feature type="transmembrane region" description="Helical" evidence="4">
    <location>
        <begin position="137"/>
        <end position="159"/>
    </location>
</feature>
<dbReference type="eggNOG" id="COG2197">
    <property type="taxonomic scope" value="Bacteria"/>
</dbReference>
<dbReference type="PROSITE" id="PS50043">
    <property type="entry name" value="HTH_LUXR_2"/>
    <property type="match status" value="1"/>
</dbReference>
<dbReference type="InterPro" id="IPR016032">
    <property type="entry name" value="Sig_transdc_resp-reg_C-effctor"/>
</dbReference>
<evidence type="ECO:0000259" key="5">
    <source>
        <dbReference type="PROSITE" id="PS50043"/>
    </source>
</evidence>
<keyword evidence="3" id="KW-0804">Transcription</keyword>
<dbReference type="SMART" id="SM00421">
    <property type="entry name" value="HTH_LUXR"/>
    <property type="match status" value="1"/>
</dbReference>